<accession>A0A166BR91</accession>
<sequence>MHKDKHVIETLGKVKVVIENGKISEIGESDVEYCPMFHSFYGVKKIDSDFIRKNIEFRIKDFGMCTPDRIIKMDDAVTVGISEILKTNMEKGNIDCVVGVCDGAGTILMENPNVVQGVGGRVSCIVKTTPIPKVIRNLEKEECVVLNPNTGEINQLEGLKLAIKKGYKNIAVTVIPSKSIEKIRNYPVDDDVNIYIFVAHTSGCSEDETKMIFENADIVTACASKSIFEYADEHKPYYYGKKIPIFCASSAGRKFLDTRLKFIKKELTTNNYPRDKSDMPHKLI</sequence>
<keyword evidence="2" id="KW-1185">Reference proteome</keyword>
<dbReference type="InterPro" id="IPR009181">
    <property type="entry name" value="Methan_mark_8"/>
</dbReference>
<protein>
    <recommendedName>
        <fullName evidence="3">Methanogenesis marker protein 8</fullName>
    </recommendedName>
</protein>
<dbReference type="EMBL" id="LWMU01000047">
    <property type="protein sequence ID" value="KZX13713.1"/>
    <property type="molecule type" value="Genomic_DNA"/>
</dbReference>
<dbReference type="RefSeq" id="WP_042692390.1">
    <property type="nucleotide sequence ID" value="NZ_CABMAB010000008.1"/>
</dbReference>
<organism evidence="1 2">
    <name type="scientific">Methanobrevibacter oralis</name>
    <dbReference type="NCBI Taxonomy" id="66851"/>
    <lineage>
        <taxon>Archaea</taxon>
        <taxon>Methanobacteriati</taxon>
        <taxon>Methanobacteriota</taxon>
        <taxon>Methanomada group</taxon>
        <taxon>Methanobacteria</taxon>
        <taxon>Methanobacteriales</taxon>
        <taxon>Methanobacteriaceae</taxon>
        <taxon>Methanobrevibacter</taxon>
    </lineage>
</organism>
<dbReference type="NCBIfam" id="TIGR03275">
    <property type="entry name" value="methan_mark_8"/>
    <property type="match status" value="1"/>
</dbReference>
<dbReference type="Pfam" id="PF09872">
    <property type="entry name" value="DUF2099"/>
    <property type="match status" value="1"/>
</dbReference>
<name>A0A166BR91_METOA</name>
<dbReference type="OrthoDB" id="358516at2157"/>
<evidence type="ECO:0000313" key="2">
    <source>
        <dbReference type="Proteomes" id="UP000077428"/>
    </source>
</evidence>
<comment type="caution">
    <text evidence="1">The sequence shown here is derived from an EMBL/GenBank/DDBJ whole genome shotgun (WGS) entry which is preliminary data.</text>
</comment>
<reference evidence="2" key="1">
    <citation type="journal article" date="2016" name="Genome Announc.">
        <title>Draft Genome Sequences of Methanobrevibacter curvatus DSM11111, Methanobrevibacter cuticularis DSM11139, Methanobrevibacter filiformis DSM11501, and Methanobrevibacter oralis DSM7256.</title>
        <authorList>
            <person name="Poehlein A."/>
            <person name="Seedorf H."/>
        </authorList>
    </citation>
    <scope>NUCLEOTIDE SEQUENCE [LARGE SCALE GENOMIC DNA]</scope>
    <source>
        <strain evidence="2">DSM 7256 / JCM 30027 / ZR</strain>
    </source>
</reference>
<dbReference type="PATRIC" id="fig|66851.6.peg.481"/>
<evidence type="ECO:0000313" key="1">
    <source>
        <dbReference type="EMBL" id="KZX13713.1"/>
    </source>
</evidence>
<dbReference type="STRING" id="66851.MBORA_04190"/>
<dbReference type="Proteomes" id="UP000077428">
    <property type="component" value="Unassembled WGS sequence"/>
</dbReference>
<dbReference type="AlphaFoldDB" id="A0A166BR91"/>
<proteinExistence type="predicted"/>
<dbReference type="PIRSF" id="PIRSF004929">
    <property type="entry name" value="UCP004929"/>
    <property type="match status" value="1"/>
</dbReference>
<evidence type="ECO:0008006" key="3">
    <source>
        <dbReference type="Google" id="ProtNLM"/>
    </source>
</evidence>
<gene>
    <name evidence="1" type="ORF">MBORA_04190</name>
</gene>